<gene>
    <name evidence="8" type="ORF">AK812_SmicGene9770</name>
</gene>
<dbReference type="GO" id="GO:0005634">
    <property type="term" value="C:nucleus"/>
    <property type="evidence" value="ECO:0007669"/>
    <property type="project" value="TreeGrafter"/>
</dbReference>
<name>A0A1Q9EHH7_SYMMI</name>
<keyword evidence="1" id="KW-0547">Nucleotide-binding</keyword>
<keyword evidence="6" id="KW-0812">Transmembrane</keyword>
<dbReference type="InterPro" id="IPR010614">
    <property type="entry name" value="RAD3-like_helicase_DEAD"/>
</dbReference>
<feature type="compositionally biased region" description="Acidic residues" evidence="5">
    <location>
        <begin position="16"/>
        <end position="29"/>
    </location>
</feature>
<sequence length="1576" mass="175447">MLSVVAPRSPSVAPTDLDEDSDCREDDDSGAVIDITSDPETPVKRVLRCAEVPTPPPLPARRSATFSHLPPHEVAAPRSRQSSLLLWAQSADGTSKRPRRLTAQEAIARRRERRERNADLRSGDRPLPPPVVGYDACIERLCMKTEVEGMDVQFPVQPLDAQRLVMAAALRAMRERSVAFVESPTGTGKTLALLSASLAYQHFQQKSAEAYSASPLLMNERIYSAVFSGSQPSSFTPRISAITDKGKGKGKNKSLPDTISVYVKWCPETKELFDNYRIRWNEEELVIMQFPDVPVTIEDMGSWIESRVERIYELSTQGMDKIMVQSQYLTTAYRPDKYLPWQEPAHRYFRDGDVVMVQCQAMSAQQRDPFTKEEIETFKKSLRFEQGDRVLCNCGQLWISGWIVGTAVEDDQDLLPYVVKTDPIPGLPSRTISVPHDRDEVCVQEVCFNPSSELHFVKCAATRLAGSAKPQLRFTEGDKVAVRLKNGPDGLERWVSGCVTDLWPALPGKLQWEIEGVTGEYPKEVPYRVDLSPLGWCFVHRDDHTLIRREGLQPQTRVKGMSKRLEVIRCEDGSREQGVGTSEGNAHVPRVVWIARTHDQLQHAVAELRRVPYRPLEALRISRERFCLHPFVQAAQDKSTACEMATMTRNGSALGGGISGCEHLDNAEAIGYPTIKEHRSKFEAGGQLAVYDIEDLVKDGHETHTCPYHAALDLTAEGAGLVLATYPQLLDPCVRETSSFSAVLQDAIDVIDEAHNIPQAARDAATFRGTLSDLHLLISKLQGLAQATAEREAVDLAERICGAVTRLYYNFAEAFISWPFRRVHVLDAMASMGRRCIGSTDTIYDYSTVRVVILDMYKLHITTDQTLGGDVYLLFQRLDVDNSGKLTLDEIDEETARLWLCFKQLGADMWLHRYEGQWCVTNFDSPLDMVYKLSRGKDYLSEDDFVQRCQMFDWKAVAQDSGLRKEEHREKEEIKKLAMKVLAVKIRERQALAQALLTRKKEILALGALCWPGEFRILWKALDKDKSGLVSYQELDLPGAEVLAAVNAFHAMDKARMGLLCSNLCWREQDFIEECQKYGFQEMTFVDSWVCPSYLTAPKNETALQDRVQAFTHAAMHGIGTDFAPAGWLHMCGGYIVPVASVWQENLAEDPSFTGDWVHRLCGPLSRSGTSYPVIFRVVSVDPQVVAQVWKLIPGWGVGGGHADDATFESFPVCAQSAALQRLQAGTGTGTMTFDLLETATGESLEGESVGDFFGPVSLKDRCVSPGEDMVPEGEQGADYRTELQNMMGFALRALEFCLHCPAFGASGSFTGGFVCRAVIPRNYALAVEGPDEFLWHRAAGRLRQDHRDPGCQKAKMSRALRAMSCLASYNTTVIVITAVVSALLSLIGVMCILLATVPSRESLPSLISTVVLLSALSFGLVKTVHRPLVVGLCRKGSMVPDVPKDVSDFWPTTIANSVGKECYLLWCNFAVPQGANLEEEEEEEEEEGGEEDDDAETINLVVREEPPNLDPPKGVETLGALPAVRRMILTMQVRWTRGLEMEASFWRGKLSLDPEENVSLEMTFVVTLLGQSNAK</sequence>
<evidence type="ECO:0000256" key="1">
    <source>
        <dbReference type="ARBA" id="ARBA00022741"/>
    </source>
</evidence>
<dbReference type="Gene3D" id="3.40.50.300">
    <property type="entry name" value="P-loop containing nucleotide triphosphate hydrolases"/>
    <property type="match status" value="2"/>
</dbReference>
<keyword evidence="8" id="KW-0347">Helicase</keyword>
<accession>A0A1Q9EHH7</accession>
<feature type="transmembrane region" description="Helical" evidence="6">
    <location>
        <begin position="1404"/>
        <end position="1422"/>
    </location>
</feature>
<dbReference type="EMBL" id="LSRX01000150">
    <property type="protein sequence ID" value="OLQ06880.1"/>
    <property type="molecule type" value="Genomic_DNA"/>
</dbReference>
<keyword evidence="3" id="KW-0106">Calcium</keyword>
<feature type="domain" description="Helicase ATP-binding" evidence="7">
    <location>
        <begin position="148"/>
        <end position="801"/>
    </location>
</feature>
<evidence type="ECO:0000256" key="5">
    <source>
        <dbReference type="SAM" id="MobiDB-lite"/>
    </source>
</evidence>
<keyword evidence="2" id="KW-0378">Hydrolase</keyword>
<dbReference type="PANTHER" id="PTHR11472">
    <property type="entry name" value="DNA REPAIR DEAD HELICASE RAD3/XP-D SUBFAMILY MEMBER"/>
    <property type="match status" value="1"/>
</dbReference>
<feature type="transmembrane region" description="Helical" evidence="6">
    <location>
        <begin position="1374"/>
        <end position="1397"/>
    </location>
</feature>
<protein>
    <submittedName>
        <fullName evidence="8">Regulator of telomere elongation helicase 1-like</fullName>
    </submittedName>
</protein>
<evidence type="ECO:0000313" key="8">
    <source>
        <dbReference type="EMBL" id="OLQ06880.1"/>
    </source>
</evidence>
<dbReference type="Proteomes" id="UP000186817">
    <property type="component" value="Unassembled WGS sequence"/>
</dbReference>
<proteinExistence type="predicted"/>
<dbReference type="InterPro" id="IPR045028">
    <property type="entry name" value="DinG/Rad3-like"/>
</dbReference>
<dbReference type="PROSITE" id="PS51193">
    <property type="entry name" value="HELICASE_ATP_BIND_2"/>
    <property type="match status" value="1"/>
</dbReference>
<keyword evidence="4" id="KW-0067">ATP-binding</keyword>
<feature type="region of interest" description="Disordered" evidence="5">
    <location>
        <begin position="1477"/>
        <end position="1496"/>
    </location>
</feature>
<feature type="compositionally biased region" description="Acidic residues" evidence="5">
    <location>
        <begin position="1478"/>
        <end position="1496"/>
    </location>
</feature>
<dbReference type="SUPFAM" id="SSF52540">
    <property type="entry name" value="P-loop containing nucleoside triphosphate hydrolases"/>
    <property type="match status" value="1"/>
</dbReference>
<keyword evidence="6" id="KW-0472">Membrane</keyword>
<dbReference type="SUPFAM" id="SSF47473">
    <property type="entry name" value="EF-hand"/>
    <property type="match status" value="1"/>
</dbReference>
<dbReference type="GO" id="GO:0003678">
    <property type="term" value="F:DNA helicase activity"/>
    <property type="evidence" value="ECO:0007669"/>
    <property type="project" value="InterPro"/>
</dbReference>
<evidence type="ECO:0000259" key="7">
    <source>
        <dbReference type="PROSITE" id="PS51193"/>
    </source>
</evidence>
<dbReference type="PROSITE" id="PS00018">
    <property type="entry name" value="EF_HAND_1"/>
    <property type="match status" value="2"/>
</dbReference>
<keyword evidence="6" id="KW-1133">Transmembrane helix</keyword>
<evidence type="ECO:0000256" key="2">
    <source>
        <dbReference type="ARBA" id="ARBA00022801"/>
    </source>
</evidence>
<dbReference type="Gene3D" id="1.10.238.10">
    <property type="entry name" value="EF-hand"/>
    <property type="match status" value="1"/>
</dbReference>
<dbReference type="PANTHER" id="PTHR11472:SF47">
    <property type="entry name" value="FANCONI ANEMIA GROUP J PROTEIN"/>
    <property type="match status" value="1"/>
</dbReference>
<dbReference type="GO" id="GO:0006289">
    <property type="term" value="P:nucleotide-excision repair"/>
    <property type="evidence" value="ECO:0007669"/>
    <property type="project" value="TreeGrafter"/>
</dbReference>
<evidence type="ECO:0000256" key="3">
    <source>
        <dbReference type="ARBA" id="ARBA00022837"/>
    </source>
</evidence>
<dbReference type="GO" id="GO:0016818">
    <property type="term" value="F:hydrolase activity, acting on acid anhydrides, in phosphorus-containing anhydrides"/>
    <property type="evidence" value="ECO:0007669"/>
    <property type="project" value="InterPro"/>
</dbReference>
<dbReference type="InterPro" id="IPR011992">
    <property type="entry name" value="EF-hand-dom_pair"/>
</dbReference>
<dbReference type="OrthoDB" id="412360at2759"/>
<dbReference type="InterPro" id="IPR027417">
    <property type="entry name" value="P-loop_NTPase"/>
</dbReference>
<dbReference type="GO" id="GO:0005524">
    <property type="term" value="F:ATP binding"/>
    <property type="evidence" value="ECO:0007669"/>
    <property type="project" value="UniProtKB-KW"/>
</dbReference>
<reference evidence="8 9" key="1">
    <citation type="submission" date="2016-02" db="EMBL/GenBank/DDBJ databases">
        <title>Genome analysis of coral dinoflagellate symbionts highlights evolutionary adaptations to a symbiotic lifestyle.</title>
        <authorList>
            <person name="Aranda M."/>
            <person name="Li Y."/>
            <person name="Liew Y.J."/>
            <person name="Baumgarten S."/>
            <person name="Simakov O."/>
            <person name="Wilson M."/>
            <person name="Piel J."/>
            <person name="Ashoor H."/>
            <person name="Bougouffa S."/>
            <person name="Bajic V.B."/>
            <person name="Ryu T."/>
            <person name="Ravasi T."/>
            <person name="Bayer T."/>
            <person name="Micklem G."/>
            <person name="Kim H."/>
            <person name="Bhak J."/>
            <person name="Lajeunesse T.C."/>
            <person name="Voolstra C.R."/>
        </authorList>
    </citation>
    <scope>NUCLEOTIDE SEQUENCE [LARGE SCALE GENOMIC DNA]</scope>
    <source>
        <strain evidence="8 9">CCMP2467</strain>
    </source>
</reference>
<dbReference type="InterPro" id="IPR006554">
    <property type="entry name" value="Helicase-like_DEXD_c2"/>
</dbReference>
<dbReference type="GO" id="GO:0003677">
    <property type="term" value="F:DNA binding"/>
    <property type="evidence" value="ECO:0007669"/>
    <property type="project" value="InterPro"/>
</dbReference>
<evidence type="ECO:0000256" key="4">
    <source>
        <dbReference type="ARBA" id="ARBA00022840"/>
    </source>
</evidence>
<feature type="region of interest" description="Disordered" evidence="5">
    <location>
        <begin position="1"/>
        <end position="42"/>
    </location>
</feature>
<dbReference type="InterPro" id="IPR014013">
    <property type="entry name" value="Helic_SF1/SF2_ATP-bd_DinG/Rad3"/>
</dbReference>
<dbReference type="Pfam" id="PF06733">
    <property type="entry name" value="DEAD_2"/>
    <property type="match status" value="1"/>
</dbReference>
<evidence type="ECO:0000256" key="6">
    <source>
        <dbReference type="SAM" id="Phobius"/>
    </source>
</evidence>
<comment type="caution">
    <text evidence="8">The sequence shown here is derived from an EMBL/GenBank/DDBJ whole genome shotgun (WGS) entry which is preliminary data.</text>
</comment>
<keyword evidence="9" id="KW-1185">Reference proteome</keyword>
<evidence type="ECO:0000313" key="9">
    <source>
        <dbReference type="Proteomes" id="UP000186817"/>
    </source>
</evidence>
<dbReference type="GO" id="GO:1990918">
    <property type="term" value="P:double-strand break repair involved in meiotic recombination"/>
    <property type="evidence" value="ECO:0007669"/>
    <property type="project" value="TreeGrafter"/>
</dbReference>
<dbReference type="SMART" id="SM00488">
    <property type="entry name" value="DEXDc2"/>
    <property type="match status" value="1"/>
</dbReference>
<dbReference type="InterPro" id="IPR018247">
    <property type="entry name" value="EF_Hand_1_Ca_BS"/>
</dbReference>
<organism evidence="8 9">
    <name type="scientific">Symbiodinium microadriaticum</name>
    <name type="common">Dinoflagellate</name>
    <name type="synonym">Zooxanthella microadriatica</name>
    <dbReference type="NCBI Taxonomy" id="2951"/>
    <lineage>
        <taxon>Eukaryota</taxon>
        <taxon>Sar</taxon>
        <taxon>Alveolata</taxon>
        <taxon>Dinophyceae</taxon>
        <taxon>Suessiales</taxon>
        <taxon>Symbiodiniaceae</taxon>
        <taxon>Symbiodinium</taxon>
    </lineage>
</organism>